<accession>A0A267GXU6</accession>
<dbReference type="InterPro" id="IPR011009">
    <property type="entry name" value="Kinase-like_dom_sf"/>
</dbReference>
<comment type="similarity">
    <text evidence="1">Belongs to the protein kinase superfamily. CMGC Ser/Thr protein kinase family. MNB/DYRK subfamily.</text>
</comment>
<evidence type="ECO:0000256" key="3">
    <source>
        <dbReference type="ARBA" id="ARBA00022527"/>
    </source>
</evidence>
<gene>
    <name evidence="14" type="ORF">BOX15_Mlig013130g1</name>
</gene>
<dbReference type="PROSITE" id="PS50011">
    <property type="entry name" value="PROTEIN_KINASE_DOM"/>
    <property type="match status" value="1"/>
</dbReference>
<dbReference type="SUPFAM" id="SSF56112">
    <property type="entry name" value="Protein kinase-like (PK-like)"/>
    <property type="match status" value="1"/>
</dbReference>
<dbReference type="PROSITE" id="PS00108">
    <property type="entry name" value="PROTEIN_KINASE_ST"/>
    <property type="match status" value="1"/>
</dbReference>
<protein>
    <recommendedName>
        <fullName evidence="2">dual-specificity kinase</fullName>
        <ecNumber evidence="2">2.7.12.1</ecNumber>
    </recommendedName>
</protein>
<evidence type="ECO:0000313" key="15">
    <source>
        <dbReference type="Proteomes" id="UP000215902"/>
    </source>
</evidence>
<keyword evidence="5 11" id="KW-0547">Nucleotide-binding</keyword>
<feature type="compositionally biased region" description="Polar residues" evidence="12">
    <location>
        <begin position="1"/>
        <end position="36"/>
    </location>
</feature>
<comment type="catalytic activity">
    <reaction evidence="10">
        <text>L-tyrosyl-[protein] + ATP = O-phospho-L-tyrosyl-[protein] + ADP + H(+)</text>
        <dbReference type="Rhea" id="RHEA:10596"/>
        <dbReference type="Rhea" id="RHEA-COMP:10136"/>
        <dbReference type="Rhea" id="RHEA-COMP:20101"/>
        <dbReference type="ChEBI" id="CHEBI:15378"/>
        <dbReference type="ChEBI" id="CHEBI:30616"/>
        <dbReference type="ChEBI" id="CHEBI:46858"/>
        <dbReference type="ChEBI" id="CHEBI:61978"/>
        <dbReference type="ChEBI" id="CHEBI:456216"/>
        <dbReference type="EC" id="2.7.12.1"/>
    </reaction>
</comment>
<keyword evidence="15" id="KW-1185">Reference proteome</keyword>
<dbReference type="GO" id="GO:0004712">
    <property type="term" value="F:protein serine/threonine/tyrosine kinase activity"/>
    <property type="evidence" value="ECO:0007669"/>
    <property type="project" value="UniProtKB-EC"/>
</dbReference>
<evidence type="ECO:0000256" key="8">
    <source>
        <dbReference type="ARBA" id="ARBA00049003"/>
    </source>
</evidence>
<evidence type="ECO:0000256" key="10">
    <source>
        <dbReference type="ARBA" id="ARBA00051680"/>
    </source>
</evidence>
<evidence type="ECO:0000259" key="13">
    <source>
        <dbReference type="PROSITE" id="PS50011"/>
    </source>
</evidence>
<dbReference type="FunFam" id="3.30.200.20:FF:000087">
    <property type="entry name" value="Dual specificity tyrosine-phosphorylation-regulated kinase 1A"/>
    <property type="match status" value="1"/>
</dbReference>
<comment type="catalytic activity">
    <reaction evidence="9">
        <text>L-threonyl-[protein] + ATP = O-phospho-L-threonyl-[protein] + ADP + H(+)</text>
        <dbReference type="Rhea" id="RHEA:46608"/>
        <dbReference type="Rhea" id="RHEA-COMP:11060"/>
        <dbReference type="Rhea" id="RHEA-COMP:11605"/>
        <dbReference type="ChEBI" id="CHEBI:15378"/>
        <dbReference type="ChEBI" id="CHEBI:30013"/>
        <dbReference type="ChEBI" id="CHEBI:30616"/>
        <dbReference type="ChEBI" id="CHEBI:61977"/>
        <dbReference type="ChEBI" id="CHEBI:456216"/>
        <dbReference type="EC" id="2.7.12.1"/>
    </reaction>
</comment>
<dbReference type="PANTHER" id="PTHR24058">
    <property type="entry name" value="DUAL SPECIFICITY PROTEIN KINASE"/>
    <property type="match status" value="1"/>
</dbReference>
<dbReference type="GO" id="GO:0004674">
    <property type="term" value="F:protein serine/threonine kinase activity"/>
    <property type="evidence" value="ECO:0007669"/>
    <property type="project" value="UniProtKB-KW"/>
</dbReference>
<dbReference type="PROSITE" id="PS00107">
    <property type="entry name" value="PROTEIN_KINASE_ATP"/>
    <property type="match status" value="1"/>
</dbReference>
<dbReference type="CDD" id="cd14226">
    <property type="entry name" value="PKc_DYRK1"/>
    <property type="match status" value="1"/>
</dbReference>
<evidence type="ECO:0000313" key="14">
    <source>
        <dbReference type="EMBL" id="PAA90825.1"/>
    </source>
</evidence>
<keyword evidence="4" id="KW-0808">Transferase</keyword>
<evidence type="ECO:0000256" key="5">
    <source>
        <dbReference type="ARBA" id="ARBA00022741"/>
    </source>
</evidence>
<dbReference type="InterPro" id="IPR017441">
    <property type="entry name" value="Protein_kinase_ATP_BS"/>
</dbReference>
<dbReference type="Gene3D" id="3.30.200.20">
    <property type="entry name" value="Phosphorylase Kinase, domain 1"/>
    <property type="match status" value="1"/>
</dbReference>
<dbReference type="Pfam" id="PF00069">
    <property type="entry name" value="Pkinase"/>
    <property type="match status" value="1"/>
</dbReference>
<dbReference type="EC" id="2.7.12.1" evidence="2"/>
<evidence type="ECO:0000256" key="4">
    <source>
        <dbReference type="ARBA" id="ARBA00022679"/>
    </source>
</evidence>
<evidence type="ECO:0000256" key="2">
    <source>
        <dbReference type="ARBA" id="ARBA00013203"/>
    </source>
</evidence>
<dbReference type="Proteomes" id="UP000215902">
    <property type="component" value="Unassembled WGS sequence"/>
</dbReference>
<evidence type="ECO:0000256" key="1">
    <source>
        <dbReference type="ARBA" id="ARBA00008867"/>
    </source>
</evidence>
<sequence length="771" mass="83514">MAAQTTLYLPAQFTPTNNNNSSSAKQQGASSNTAGVSAQPALPGGLYGQIVSSDQLSHHYHYSNQLPQQQPDQLVGPCPDVEVGGAVGVDVLVGGTGGGIGMTKANHDASGVHGGFAFGHGYGYAPEPPMQQQQPAYDFAGGNLQGVQMAPLPLPIPVHQQHHQMQAMQQQQQQQVQTAAYRDPATGPLRKLSVDLIKTYKSINEMYYKKKRRMKEPPAAPASNNAAAAPASNNAAAAPATVNVVGNSAAVGGGGGGGGGVNLTADDAPPAAQQNKRDKKAVYNDGYDDQNHDYVVRPGELWLDRYEVDSLIGKGSFGQVVKAYDYQEQQYVAIKIIKNKKPFLNQAQIEVRLLEMMNQYPEASSFVVRLRRHFMFRSHLFLVFELLSYNLYDLLRNTNFRGVSLNLTRKFAQQLCAALEFLSRSDLQIIHSDLKPENILLVNPKRSTIKIIDFGSSCQYHSKIYQYIQSRFYRSPEVLMGIDYGLAIDTWSLACILVEMHTGEPLFAGQNEFDQMMKIVEVLGMPPKHIIEMGKKSGKYFERLPDGSYQPKRPPSAESGGNGAGSRRPVTYRPPGTRLLRDLLGCDQGGPGGRRNGEAGHSPADYQRFLDLVARMLEYDPRQRLRPHEAMQHRFFRRESAAGEQQQQQQAAVAAAAAAAGSSAVPSSMVTSTVLSVGAPHPVKTASSGAGGMESSAMQASMLQSQAMGLPQLQHQLHQHQQQLPMLQLHAGSQSQAAAAAADPAQQAAGLAPGSQKYTKLIAGFSSGQMH</sequence>
<keyword evidence="6" id="KW-0418">Kinase</keyword>
<reference evidence="14 15" key="1">
    <citation type="submission" date="2017-06" db="EMBL/GenBank/DDBJ databases">
        <title>A platform for efficient transgenesis in Macrostomum lignano, a flatworm model organism for stem cell research.</title>
        <authorList>
            <person name="Berezikov E."/>
        </authorList>
    </citation>
    <scope>NUCLEOTIDE SEQUENCE [LARGE SCALE GENOMIC DNA]</scope>
    <source>
        <strain evidence="14">DV1</strain>
        <tissue evidence="14">Whole organism</tissue>
    </source>
</reference>
<dbReference type="AlphaFoldDB" id="A0A267GXU6"/>
<organism evidence="14 15">
    <name type="scientific">Macrostomum lignano</name>
    <dbReference type="NCBI Taxonomy" id="282301"/>
    <lineage>
        <taxon>Eukaryota</taxon>
        <taxon>Metazoa</taxon>
        <taxon>Spiralia</taxon>
        <taxon>Lophotrochozoa</taxon>
        <taxon>Platyhelminthes</taxon>
        <taxon>Rhabditophora</taxon>
        <taxon>Macrostomorpha</taxon>
        <taxon>Macrostomida</taxon>
        <taxon>Macrostomidae</taxon>
        <taxon>Macrostomum</taxon>
    </lineage>
</organism>
<dbReference type="EMBL" id="NIVC01000103">
    <property type="protein sequence ID" value="PAA90825.1"/>
    <property type="molecule type" value="Genomic_DNA"/>
</dbReference>
<keyword evidence="3" id="KW-0723">Serine/threonine-protein kinase</keyword>
<dbReference type="InterPro" id="IPR050494">
    <property type="entry name" value="Ser_Thr_dual-spec_kinase"/>
</dbReference>
<dbReference type="InterPro" id="IPR008271">
    <property type="entry name" value="Ser/Thr_kinase_AS"/>
</dbReference>
<feature type="binding site" evidence="11">
    <location>
        <position position="335"/>
    </location>
    <ligand>
        <name>ATP</name>
        <dbReference type="ChEBI" id="CHEBI:30616"/>
    </ligand>
</feature>
<dbReference type="InterPro" id="IPR000719">
    <property type="entry name" value="Prot_kinase_dom"/>
</dbReference>
<dbReference type="OrthoDB" id="9332038at2759"/>
<feature type="domain" description="Protein kinase" evidence="13">
    <location>
        <begin position="306"/>
        <end position="636"/>
    </location>
</feature>
<dbReference type="InterPro" id="IPR044131">
    <property type="entry name" value="PKc_DYR1A/1B"/>
</dbReference>
<dbReference type="STRING" id="282301.A0A267GXU6"/>
<name>A0A267GXU6_9PLAT</name>
<comment type="catalytic activity">
    <reaction evidence="8">
        <text>L-seryl-[protein] + ATP = O-phospho-L-seryl-[protein] + ADP + H(+)</text>
        <dbReference type="Rhea" id="RHEA:17989"/>
        <dbReference type="Rhea" id="RHEA-COMP:9863"/>
        <dbReference type="Rhea" id="RHEA-COMP:11604"/>
        <dbReference type="ChEBI" id="CHEBI:15378"/>
        <dbReference type="ChEBI" id="CHEBI:29999"/>
        <dbReference type="ChEBI" id="CHEBI:30616"/>
        <dbReference type="ChEBI" id="CHEBI:83421"/>
        <dbReference type="ChEBI" id="CHEBI:456216"/>
        <dbReference type="EC" id="2.7.12.1"/>
    </reaction>
</comment>
<dbReference type="GO" id="GO:0005524">
    <property type="term" value="F:ATP binding"/>
    <property type="evidence" value="ECO:0007669"/>
    <property type="project" value="UniProtKB-UniRule"/>
</dbReference>
<feature type="region of interest" description="Disordered" evidence="12">
    <location>
        <begin position="1"/>
        <end position="37"/>
    </location>
</feature>
<proteinExistence type="inferred from homology"/>
<keyword evidence="7 11" id="KW-0067">ATP-binding</keyword>
<dbReference type="PANTHER" id="PTHR24058:SF28">
    <property type="entry name" value="SERINE_THREONINE-PROTEIN KINASE MINIBRAIN"/>
    <property type="match status" value="1"/>
</dbReference>
<dbReference type="SMART" id="SM00220">
    <property type="entry name" value="S_TKc"/>
    <property type="match status" value="1"/>
</dbReference>
<evidence type="ECO:0000256" key="9">
    <source>
        <dbReference type="ARBA" id="ARBA00049308"/>
    </source>
</evidence>
<evidence type="ECO:0000256" key="11">
    <source>
        <dbReference type="PROSITE-ProRule" id="PRU10141"/>
    </source>
</evidence>
<feature type="region of interest" description="Disordered" evidence="12">
    <location>
        <begin position="542"/>
        <end position="603"/>
    </location>
</feature>
<comment type="caution">
    <text evidence="14">The sequence shown here is derived from an EMBL/GenBank/DDBJ whole genome shotgun (WGS) entry which is preliminary data.</text>
</comment>
<evidence type="ECO:0000256" key="7">
    <source>
        <dbReference type="ARBA" id="ARBA00022840"/>
    </source>
</evidence>
<dbReference type="Gene3D" id="1.10.510.10">
    <property type="entry name" value="Transferase(Phosphotransferase) domain 1"/>
    <property type="match status" value="1"/>
</dbReference>
<evidence type="ECO:0000256" key="6">
    <source>
        <dbReference type="ARBA" id="ARBA00022777"/>
    </source>
</evidence>
<evidence type="ECO:0000256" key="12">
    <source>
        <dbReference type="SAM" id="MobiDB-lite"/>
    </source>
</evidence>